<dbReference type="PROSITE" id="PS50893">
    <property type="entry name" value="ABC_TRANSPORTER_2"/>
    <property type="match status" value="1"/>
</dbReference>
<dbReference type="SMART" id="SM00382">
    <property type="entry name" value="AAA"/>
    <property type="match status" value="1"/>
</dbReference>
<keyword evidence="3" id="KW-0067">ATP-binding</keyword>
<dbReference type="PROSITE" id="PS00211">
    <property type="entry name" value="ABC_TRANSPORTER_1"/>
    <property type="match status" value="1"/>
</dbReference>
<evidence type="ECO:0000256" key="2">
    <source>
        <dbReference type="ARBA" id="ARBA00022741"/>
    </source>
</evidence>
<reference evidence="6 7" key="1">
    <citation type="journal article" date="2010" name="Stand. Genomic Sci.">
        <title>Complete genome sequence of Ilyobacter polytropus type strain (CuHbu1).</title>
        <authorList>
            <person name="Sikorski J."/>
            <person name="Chertkov O."/>
            <person name="Lapidus A."/>
            <person name="Nolan M."/>
            <person name="Lucas S."/>
            <person name="Del Rio T.G."/>
            <person name="Tice H."/>
            <person name="Cheng J.F."/>
            <person name="Tapia R."/>
            <person name="Han C."/>
            <person name="Goodwin L."/>
            <person name="Pitluck S."/>
            <person name="Liolios K."/>
            <person name="Ivanova N."/>
            <person name="Mavromatis K."/>
            <person name="Mikhailova N."/>
            <person name="Pati A."/>
            <person name="Chen A."/>
            <person name="Palaniappan K."/>
            <person name="Land M."/>
            <person name="Hauser L."/>
            <person name="Chang Y.J."/>
            <person name="Jeffries C.D."/>
            <person name="Brambilla E."/>
            <person name="Yasawong M."/>
            <person name="Rohde M."/>
            <person name="Pukall R."/>
            <person name="Spring S."/>
            <person name="Goker M."/>
            <person name="Woyke T."/>
            <person name="Bristow J."/>
            <person name="Eisen J.A."/>
            <person name="Markowitz V."/>
            <person name="Hugenholtz P."/>
            <person name="Kyrpides N.C."/>
            <person name="Klenk H.P."/>
        </authorList>
    </citation>
    <scope>NUCLEOTIDE SEQUENCE [LARGE SCALE GENOMIC DNA]</scope>
    <source>
        <strain evidence="7">ATCC 51220 / DSM 2926 / LMG 16218 / CuHBu1</strain>
        <plasmid evidence="7">pILYOP01</plasmid>
    </source>
</reference>
<evidence type="ECO:0000256" key="1">
    <source>
        <dbReference type="ARBA" id="ARBA00022448"/>
    </source>
</evidence>
<dbReference type="AlphaFoldDB" id="E3HCB6"/>
<dbReference type="RefSeq" id="WP_013389034.1">
    <property type="nucleotide sequence ID" value="NC_014633.1"/>
</dbReference>
<dbReference type="InterPro" id="IPR003439">
    <property type="entry name" value="ABC_transporter-like_ATP-bd"/>
</dbReference>
<evidence type="ECO:0000259" key="5">
    <source>
        <dbReference type="PROSITE" id="PS50893"/>
    </source>
</evidence>
<dbReference type="KEGG" id="ipo:Ilyop_2619"/>
<keyword evidence="2" id="KW-0547">Nucleotide-binding</keyword>
<dbReference type="FunFam" id="3.40.50.300:FF:000134">
    <property type="entry name" value="Iron-enterobactin ABC transporter ATP-binding protein"/>
    <property type="match status" value="1"/>
</dbReference>
<dbReference type="Proteomes" id="UP000006875">
    <property type="component" value="Plasmid pILYOP01"/>
</dbReference>
<sequence>MIKAENINYSVPGKNIIKGVDLHIKKGRFYGILGPNGSGKTTLMDIICGVIADYHGSIEVMGKDLKKYHKKDLAKVLALVPQNFNTSFSFNVEEILEMGRYPHKKKFSFLGKEDREIINEVVKELELGSIIDKKITDLSGGERQRAIFGKALIQETPILFLDESTSNLDPYYAHSLLKKVRDRVEEKSLTVISVFHDFTLASLYCDEIIFLKDGKVVKIGETEHTLTPENIKNVFNINSKMMESDDKKFVIPYM</sequence>
<dbReference type="InterPro" id="IPR017871">
    <property type="entry name" value="ABC_transporter-like_CS"/>
</dbReference>
<name>E3HCB6_ILYPC</name>
<organism evidence="6 7">
    <name type="scientific">Ilyobacter polytropus (strain ATCC 51220 / DSM 2926 / LMG 16218 / CuHBu1)</name>
    <dbReference type="NCBI Taxonomy" id="572544"/>
    <lineage>
        <taxon>Bacteria</taxon>
        <taxon>Fusobacteriati</taxon>
        <taxon>Fusobacteriota</taxon>
        <taxon>Fusobacteriia</taxon>
        <taxon>Fusobacteriales</taxon>
        <taxon>Fusobacteriaceae</taxon>
        <taxon>Ilyobacter</taxon>
    </lineage>
</organism>
<proteinExistence type="predicted"/>
<dbReference type="PANTHER" id="PTHR42794">
    <property type="entry name" value="HEMIN IMPORT ATP-BINDING PROTEIN HMUV"/>
    <property type="match status" value="1"/>
</dbReference>
<feature type="domain" description="ABC transporter" evidence="5">
    <location>
        <begin position="2"/>
        <end position="238"/>
    </location>
</feature>
<evidence type="ECO:0000256" key="4">
    <source>
        <dbReference type="ARBA" id="ARBA00022967"/>
    </source>
</evidence>
<keyword evidence="1" id="KW-0813">Transport</keyword>
<dbReference type="GO" id="GO:0005524">
    <property type="term" value="F:ATP binding"/>
    <property type="evidence" value="ECO:0007669"/>
    <property type="project" value="UniProtKB-KW"/>
</dbReference>
<dbReference type="EMBL" id="CP002282">
    <property type="protein sequence ID" value="ADO84376.1"/>
    <property type="molecule type" value="Genomic_DNA"/>
</dbReference>
<dbReference type="Gene3D" id="3.40.50.300">
    <property type="entry name" value="P-loop containing nucleotide triphosphate hydrolases"/>
    <property type="match status" value="1"/>
</dbReference>
<keyword evidence="4" id="KW-1278">Translocase</keyword>
<dbReference type="Pfam" id="PF00005">
    <property type="entry name" value="ABC_tran"/>
    <property type="match status" value="1"/>
</dbReference>
<dbReference type="PANTHER" id="PTHR42794:SF1">
    <property type="entry name" value="HEMIN IMPORT ATP-BINDING PROTEIN HMUV"/>
    <property type="match status" value="1"/>
</dbReference>
<accession>E3HCB6</accession>
<dbReference type="SUPFAM" id="SSF52540">
    <property type="entry name" value="P-loop containing nucleoside triphosphate hydrolases"/>
    <property type="match status" value="1"/>
</dbReference>
<evidence type="ECO:0000313" key="7">
    <source>
        <dbReference type="Proteomes" id="UP000006875"/>
    </source>
</evidence>
<gene>
    <name evidence="6" type="ordered locus">Ilyop_2619</name>
</gene>
<keyword evidence="6" id="KW-0614">Plasmid</keyword>
<geneLocation type="plasmid" evidence="6 7">
    <name>pILYOP01</name>
</geneLocation>
<dbReference type="InterPro" id="IPR027417">
    <property type="entry name" value="P-loop_NTPase"/>
</dbReference>
<dbReference type="GO" id="GO:0016887">
    <property type="term" value="F:ATP hydrolysis activity"/>
    <property type="evidence" value="ECO:0007669"/>
    <property type="project" value="InterPro"/>
</dbReference>
<dbReference type="OrthoDB" id="9787851at2"/>
<evidence type="ECO:0000256" key="3">
    <source>
        <dbReference type="ARBA" id="ARBA00022840"/>
    </source>
</evidence>
<dbReference type="HOGENOM" id="CLU_000604_1_11_0"/>
<dbReference type="InterPro" id="IPR003593">
    <property type="entry name" value="AAA+_ATPase"/>
</dbReference>
<evidence type="ECO:0000313" key="6">
    <source>
        <dbReference type="EMBL" id="ADO84376.1"/>
    </source>
</evidence>
<keyword evidence="7" id="KW-1185">Reference proteome</keyword>
<dbReference type="CDD" id="cd03214">
    <property type="entry name" value="ABC_Iron-Siderophores_B12_Hemin"/>
    <property type="match status" value="1"/>
</dbReference>
<protein>
    <submittedName>
        <fullName evidence="6">ABC transporter related protein</fullName>
    </submittedName>
</protein>